<dbReference type="InParanoid" id="A0A3Q7GED5"/>
<reference evidence="2" key="2">
    <citation type="submission" date="2019-01" db="UniProtKB">
        <authorList>
            <consortium name="EnsemblPlants"/>
        </authorList>
    </citation>
    <scope>IDENTIFICATION</scope>
    <source>
        <strain evidence="2">cv. Heinz 1706</strain>
    </source>
</reference>
<sequence>MEAALRVVRYIKGTPGMGLMMPAGTTNQLMAYCDSDWGACLETRRSVTGYLVKLGGVVISWKSKKQETVSRSSAEAEFRSMAACIAELTWLDVKPIVFSYNGTETGQFIAVSKNVNMRKKGGNTHHSPKPKLKLESSLK</sequence>
<dbReference type="Proteomes" id="UP000004994">
    <property type="component" value="Chromosome 5"/>
</dbReference>
<organism evidence="2">
    <name type="scientific">Solanum lycopersicum</name>
    <name type="common">Tomato</name>
    <name type="synonym">Lycopersicon esculentum</name>
    <dbReference type="NCBI Taxonomy" id="4081"/>
    <lineage>
        <taxon>Eukaryota</taxon>
        <taxon>Viridiplantae</taxon>
        <taxon>Streptophyta</taxon>
        <taxon>Embryophyta</taxon>
        <taxon>Tracheophyta</taxon>
        <taxon>Spermatophyta</taxon>
        <taxon>Magnoliopsida</taxon>
        <taxon>eudicotyledons</taxon>
        <taxon>Gunneridae</taxon>
        <taxon>Pentapetalae</taxon>
        <taxon>asterids</taxon>
        <taxon>lamiids</taxon>
        <taxon>Solanales</taxon>
        <taxon>Solanaceae</taxon>
        <taxon>Solanoideae</taxon>
        <taxon>Solaneae</taxon>
        <taxon>Solanum</taxon>
        <taxon>Solanum subgen. Lycopersicon</taxon>
    </lineage>
</organism>
<proteinExistence type="predicted"/>
<name>A0A3Q7GED5_SOLLC</name>
<protein>
    <recommendedName>
        <fullName evidence="4">Reverse transcriptase Ty1/copia-type domain-containing protein</fullName>
    </recommendedName>
</protein>
<dbReference type="OMA" id="WGACLET"/>
<dbReference type="PANTHER" id="PTHR11439:SF444">
    <property type="entry name" value="HELICASE ATP-BINDING DOMAIN-CONTAINING PROTEIN"/>
    <property type="match status" value="1"/>
</dbReference>
<dbReference type="PANTHER" id="PTHR11439">
    <property type="entry name" value="GAG-POL-RELATED RETROTRANSPOSON"/>
    <property type="match status" value="1"/>
</dbReference>
<dbReference type="STRING" id="4081.A0A3Q7GED5"/>
<feature type="region of interest" description="Disordered" evidence="1">
    <location>
        <begin position="119"/>
        <end position="139"/>
    </location>
</feature>
<feature type="compositionally biased region" description="Basic residues" evidence="1">
    <location>
        <begin position="119"/>
        <end position="131"/>
    </location>
</feature>
<dbReference type="AlphaFoldDB" id="A0A3Q7GED5"/>
<dbReference type="CDD" id="cd09272">
    <property type="entry name" value="RNase_HI_RT_Ty1"/>
    <property type="match status" value="1"/>
</dbReference>
<evidence type="ECO:0000313" key="2">
    <source>
        <dbReference type="EnsemblPlants" id="Solyc05g016348.1.1"/>
    </source>
</evidence>
<keyword evidence="3" id="KW-1185">Reference proteome</keyword>
<accession>A0A3Q7GED5</accession>
<evidence type="ECO:0008006" key="4">
    <source>
        <dbReference type="Google" id="ProtNLM"/>
    </source>
</evidence>
<dbReference type="EnsemblPlants" id="Solyc05g016348.1.1">
    <property type="protein sequence ID" value="Solyc05g016348.1.1"/>
    <property type="gene ID" value="Solyc05g016348.1"/>
</dbReference>
<evidence type="ECO:0000313" key="3">
    <source>
        <dbReference type="Proteomes" id="UP000004994"/>
    </source>
</evidence>
<dbReference type="Gramene" id="Solyc05g016348.1.1">
    <property type="protein sequence ID" value="Solyc05g016348.1.1"/>
    <property type="gene ID" value="Solyc05g016348.1"/>
</dbReference>
<reference evidence="2" key="1">
    <citation type="journal article" date="2012" name="Nature">
        <title>The tomato genome sequence provides insights into fleshy fruit evolution.</title>
        <authorList>
            <consortium name="Tomato Genome Consortium"/>
        </authorList>
    </citation>
    <scope>NUCLEOTIDE SEQUENCE [LARGE SCALE GENOMIC DNA]</scope>
    <source>
        <strain evidence="2">cv. Heinz 1706</strain>
    </source>
</reference>
<evidence type="ECO:0000256" key="1">
    <source>
        <dbReference type="SAM" id="MobiDB-lite"/>
    </source>
</evidence>